<keyword evidence="6 7" id="KW-0472">Membrane</keyword>
<evidence type="ECO:0000256" key="1">
    <source>
        <dbReference type="ARBA" id="ARBA00004651"/>
    </source>
</evidence>
<keyword evidence="3" id="KW-1003">Cell membrane</keyword>
<comment type="caution">
    <text evidence="8">The sequence shown here is derived from an EMBL/GenBank/DDBJ whole genome shotgun (WGS) entry which is preliminary data.</text>
</comment>
<dbReference type="PANTHER" id="PTHR10464">
    <property type="entry name" value="UREA TRANSPORTER"/>
    <property type="match status" value="1"/>
</dbReference>
<reference evidence="9" key="1">
    <citation type="journal article" date="2017" name="Proc. Natl. Acad. Sci. U.S.A.">
        <title>Simulation of Deepwater Horizon oil plume reveals substrate specialization within a complex community of hydrocarbon degraders.</title>
        <authorList>
            <person name="Hu P."/>
            <person name="Dubinsky E.A."/>
            <person name="Probst A.J."/>
            <person name="Wang J."/>
            <person name="Sieber C.M.K."/>
            <person name="Tom L.M."/>
            <person name="Gardinali P."/>
            <person name="Banfield J.F."/>
            <person name="Atlas R.M."/>
            <person name="Andersen G.L."/>
        </authorList>
    </citation>
    <scope>NUCLEOTIDE SEQUENCE [LARGE SCALE GENOMIC DNA]</scope>
</reference>
<accession>A0A1Y5EES1</accession>
<feature type="transmembrane region" description="Helical" evidence="7">
    <location>
        <begin position="243"/>
        <end position="260"/>
    </location>
</feature>
<dbReference type="Gene3D" id="1.10.3430.10">
    <property type="entry name" value="Ammonium transporter AmtB like domains"/>
    <property type="match status" value="1"/>
</dbReference>
<dbReference type="GO" id="GO:0015204">
    <property type="term" value="F:urea transmembrane transporter activity"/>
    <property type="evidence" value="ECO:0007669"/>
    <property type="project" value="InterPro"/>
</dbReference>
<keyword evidence="4 7" id="KW-0812">Transmembrane</keyword>
<gene>
    <name evidence="8" type="ORF">A9Q75_09835</name>
</gene>
<feature type="transmembrane region" description="Helical" evidence="7">
    <location>
        <begin position="124"/>
        <end position="143"/>
    </location>
</feature>
<protein>
    <recommendedName>
        <fullName evidence="10">Urea transporter</fullName>
    </recommendedName>
</protein>
<dbReference type="GO" id="GO:0005886">
    <property type="term" value="C:plasma membrane"/>
    <property type="evidence" value="ECO:0007669"/>
    <property type="project" value="UniProtKB-SubCell"/>
</dbReference>
<comment type="similarity">
    <text evidence="2">Belongs to the urea transporter family.</text>
</comment>
<comment type="subcellular location">
    <subcellularLocation>
        <location evidence="1">Cell membrane</location>
        <topology evidence="1">Multi-pass membrane protein</topology>
    </subcellularLocation>
</comment>
<evidence type="ECO:0000256" key="3">
    <source>
        <dbReference type="ARBA" id="ARBA00022475"/>
    </source>
</evidence>
<evidence type="ECO:0000313" key="9">
    <source>
        <dbReference type="Proteomes" id="UP000243053"/>
    </source>
</evidence>
<dbReference type="InterPro" id="IPR004937">
    <property type="entry name" value="Urea_transporter"/>
</dbReference>
<evidence type="ECO:0000256" key="2">
    <source>
        <dbReference type="ARBA" id="ARBA00005914"/>
    </source>
</evidence>
<dbReference type="InterPro" id="IPR029020">
    <property type="entry name" value="Ammonium/urea_transptr"/>
</dbReference>
<evidence type="ECO:0008006" key="10">
    <source>
        <dbReference type="Google" id="ProtNLM"/>
    </source>
</evidence>
<evidence type="ECO:0000256" key="6">
    <source>
        <dbReference type="ARBA" id="ARBA00023136"/>
    </source>
</evidence>
<sequence>MNYLLKHFAKRFLSSSAQIMLQSNAVTGLLFLVGIGVNSPTMLLGCILAILSSLAFAKLFQYDSNCVNKGFYGFNAALVGIAVFSLLPLSFISIVLVLLGGAFSALLMHLMITKMPSTPALTTPFILSTWTIVLIMDFAGLASPMQGSFTGSISPTLIDSLYGIFRGVGQVMLQDSWLSGAVFCCALLFSSYKAAVWAILGSLIGLLVATTLGFSQEKAMMGLYGFNGGLVAIALVERYPNKYWLIMFAILTSVLLTRAFELVTIPALTAPFVITTWLTIGMITLMSDSD</sequence>
<dbReference type="AlphaFoldDB" id="A0A1Y5EES1"/>
<evidence type="ECO:0000313" key="8">
    <source>
        <dbReference type="EMBL" id="OUR80949.1"/>
    </source>
</evidence>
<keyword evidence="5 7" id="KW-1133">Transmembrane helix</keyword>
<feature type="transmembrane region" description="Helical" evidence="7">
    <location>
        <begin position="266"/>
        <end position="286"/>
    </location>
</feature>
<evidence type="ECO:0000256" key="7">
    <source>
        <dbReference type="SAM" id="Phobius"/>
    </source>
</evidence>
<dbReference type="Proteomes" id="UP000243053">
    <property type="component" value="Unassembled WGS sequence"/>
</dbReference>
<dbReference type="EMBL" id="MAAF01000056">
    <property type="protein sequence ID" value="OUR80949.1"/>
    <property type="molecule type" value="Genomic_DNA"/>
</dbReference>
<name>A0A1Y5EES1_COLPS</name>
<dbReference type="Pfam" id="PF03253">
    <property type="entry name" value="UT"/>
    <property type="match status" value="1"/>
</dbReference>
<proteinExistence type="inferred from homology"/>
<feature type="transmembrane region" description="Helical" evidence="7">
    <location>
        <begin position="196"/>
        <end position="214"/>
    </location>
</feature>
<evidence type="ECO:0000256" key="4">
    <source>
        <dbReference type="ARBA" id="ARBA00022692"/>
    </source>
</evidence>
<dbReference type="PANTHER" id="PTHR10464:SF4">
    <property type="entry name" value="UREA TRANSPORTER"/>
    <property type="match status" value="1"/>
</dbReference>
<feature type="transmembrane region" description="Helical" evidence="7">
    <location>
        <begin position="220"/>
        <end position="236"/>
    </location>
</feature>
<organism evidence="8 9">
    <name type="scientific">Colwellia psychrerythraea</name>
    <name type="common">Vibrio psychroerythus</name>
    <dbReference type="NCBI Taxonomy" id="28229"/>
    <lineage>
        <taxon>Bacteria</taxon>
        <taxon>Pseudomonadati</taxon>
        <taxon>Pseudomonadota</taxon>
        <taxon>Gammaproteobacteria</taxon>
        <taxon>Alteromonadales</taxon>
        <taxon>Colwelliaceae</taxon>
        <taxon>Colwellia</taxon>
    </lineage>
</organism>
<feature type="transmembrane region" description="Helical" evidence="7">
    <location>
        <begin position="163"/>
        <end position="189"/>
    </location>
</feature>
<evidence type="ECO:0000256" key="5">
    <source>
        <dbReference type="ARBA" id="ARBA00022989"/>
    </source>
</evidence>